<dbReference type="Pfam" id="PF00175">
    <property type="entry name" value="NAD_binding_1"/>
    <property type="match status" value="1"/>
</dbReference>
<dbReference type="PROSITE" id="PS50902">
    <property type="entry name" value="FLAVODOXIN_LIKE"/>
    <property type="match status" value="1"/>
</dbReference>
<dbReference type="InterPro" id="IPR010199">
    <property type="entry name" value="CysJ"/>
</dbReference>
<dbReference type="InterPro" id="IPR017927">
    <property type="entry name" value="FAD-bd_FR_type"/>
</dbReference>
<evidence type="ECO:0000256" key="12">
    <source>
        <dbReference type="PIRSR" id="PIRSR000207-1"/>
    </source>
</evidence>
<dbReference type="SUPFAM" id="SSF52343">
    <property type="entry name" value="Ferredoxin reductase-like, C-terminal NADP-linked domain"/>
    <property type="match status" value="1"/>
</dbReference>
<dbReference type="FunFam" id="3.40.50.80:FF:000001">
    <property type="entry name" value="NADPH--cytochrome P450 reductase 1"/>
    <property type="match status" value="1"/>
</dbReference>
<evidence type="ECO:0000256" key="7">
    <source>
        <dbReference type="ARBA" id="ARBA00022857"/>
    </source>
</evidence>
<comment type="cofactor">
    <cofactor evidence="12">
        <name>FAD</name>
        <dbReference type="ChEBI" id="CHEBI:57692"/>
    </cofactor>
    <text evidence="12">Binds 1 FAD per subunit.</text>
</comment>
<feature type="domain" description="FAD-binding FR-type" evidence="14">
    <location>
        <begin position="211"/>
        <end position="429"/>
    </location>
</feature>
<dbReference type="GO" id="GO:0005829">
    <property type="term" value="C:cytosol"/>
    <property type="evidence" value="ECO:0007669"/>
    <property type="project" value="TreeGrafter"/>
</dbReference>
<feature type="binding site" evidence="12">
    <location>
        <begin position="132"/>
        <end position="141"/>
    </location>
    <ligand>
        <name>FMN</name>
        <dbReference type="ChEBI" id="CHEBI:58210"/>
    </ligand>
</feature>
<dbReference type="InterPro" id="IPR039261">
    <property type="entry name" value="FNR_nucleotide-bd"/>
</dbReference>
<dbReference type="PRINTS" id="PR00369">
    <property type="entry name" value="FLAVODOXIN"/>
</dbReference>
<keyword evidence="16" id="KW-1185">Reference proteome</keyword>
<dbReference type="Proteomes" id="UP000000343">
    <property type="component" value="Chromosome"/>
</dbReference>
<dbReference type="Gene3D" id="2.40.30.10">
    <property type="entry name" value="Translation factors"/>
    <property type="match status" value="1"/>
</dbReference>
<comment type="catalytic activity">
    <reaction evidence="11">
        <text>hydrogen sulfide + 3 NADP(+) + 3 H2O = sulfite + 3 NADPH + 4 H(+)</text>
        <dbReference type="Rhea" id="RHEA:13801"/>
        <dbReference type="ChEBI" id="CHEBI:15377"/>
        <dbReference type="ChEBI" id="CHEBI:15378"/>
        <dbReference type="ChEBI" id="CHEBI:17359"/>
        <dbReference type="ChEBI" id="CHEBI:29919"/>
        <dbReference type="ChEBI" id="CHEBI:57783"/>
        <dbReference type="ChEBI" id="CHEBI:58349"/>
        <dbReference type="EC" id="1.8.1.2"/>
    </reaction>
</comment>
<keyword evidence="9" id="KW-0560">Oxidoreductase</keyword>
<dbReference type="SUPFAM" id="SSF63380">
    <property type="entry name" value="Riboflavin synthase domain-like"/>
    <property type="match status" value="1"/>
</dbReference>
<dbReference type="InterPro" id="IPR023173">
    <property type="entry name" value="NADPH_Cyt_P450_Rdtase_alpha"/>
</dbReference>
<dbReference type="InterPro" id="IPR001094">
    <property type="entry name" value="Flavdoxin-like"/>
</dbReference>
<keyword evidence="3" id="KW-0028">Amino-acid biosynthesis</keyword>
<dbReference type="InterPro" id="IPR001433">
    <property type="entry name" value="OxRdtase_FAD/NAD-bd"/>
</dbReference>
<feature type="binding site" evidence="12">
    <location>
        <begin position="96"/>
        <end position="99"/>
    </location>
    <ligand>
        <name>FMN</name>
        <dbReference type="ChEBI" id="CHEBI:58210"/>
    </ligand>
</feature>
<comment type="cofactor">
    <cofactor evidence="12">
        <name>FMN</name>
        <dbReference type="ChEBI" id="CHEBI:58210"/>
    </cofactor>
    <text evidence="12">Binds 1 FMN per subunit.</text>
</comment>
<dbReference type="PRINTS" id="PR00371">
    <property type="entry name" value="FPNCR"/>
</dbReference>
<dbReference type="InterPro" id="IPR029039">
    <property type="entry name" value="Flavoprotein-like_sf"/>
</dbReference>
<feature type="binding site" evidence="12">
    <location>
        <begin position="367"/>
        <end position="370"/>
    </location>
    <ligand>
        <name>FAD</name>
        <dbReference type="ChEBI" id="CHEBI:57692"/>
    </ligand>
</feature>
<evidence type="ECO:0000256" key="4">
    <source>
        <dbReference type="ARBA" id="ARBA00022630"/>
    </source>
</evidence>
<feature type="binding site" evidence="12">
    <location>
        <begin position="400"/>
        <end position="403"/>
    </location>
    <ligand>
        <name>FAD</name>
        <dbReference type="ChEBI" id="CHEBI:57692"/>
    </ligand>
</feature>
<dbReference type="EC" id="1.8.1.2" evidence="1"/>
<dbReference type="OrthoDB" id="9789468at2"/>
<evidence type="ECO:0000313" key="16">
    <source>
        <dbReference type="Proteomes" id="UP000000343"/>
    </source>
</evidence>
<dbReference type="PANTHER" id="PTHR19384:SF128">
    <property type="entry name" value="NADPH OXIDOREDUCTASE A"/>
    <property type="match status" value="1"/>
</dbReference>
<dbReference type="InterPro" id="IPR001709">
    <property type="entry name" value="Flavoprot_Pyr_Nucl_cyt_Rdtase"/>
</dbReference>
<evidence type="ECO:0000259" key="13">
    <source>
        <dbReference type="PROSITE" id="PS50902"/>
    </source>
</evidence>
<dbReference type="CDD" id="cd06199">
    <property type="entry name" value="SiR"/>
    <property type="match status" value="1"/>
</dbReference>
<dbReference type="RefSeq" id="WP_013578532.1">
    <property type="nucleotide sequence ID" value="NC_015064.1"/>
</dbReference>
<dbReference type="GO" id="GO:0010181">
    <property type="term" value="F:FMN binding"/>
    <property type="evidence" value="ECO:0007669"/>
    <property type="project" value="InterPro"/>
</dbReference>
<keyword evidence="10" id="KW-0198">Cysteine biosynthesis</keyword>
<dbReference type="EMBL" id="CP002480">
    <property type="protein sequence ID" value="ADW67204.1"/>
    <property type="molecule type" value="Genomic_DNA"/>
</dbReference>
<keyword evidence="5 12" id="KW-0288">FMN</keyword>
<feature type="binding site" evidence="12">
    <location>
        <position position="542"/>
    </location>
    <ligand>
        <name>NADP(+)</name>
        <dbReference type="ChEBI" id="CHEBI:58349"/>
    </ligand>
</feature>
<evidence type="ECO:0000256" key="3">
    <source>
        <dbReference type="ARBA" id="ARBA00022605"/>
    </source>
</evidence>
<evidence type="ECO:0000259" key="14">
    <source>
        <dbReference type="PROSITE" id="PS51384"/>
    </source>
</evidence>
<keyword evidence="2" id="KW-0813">Transport</keyword>
<sequence length="577" mass="62691">MSSVPFIPDSAPFNPAQRAWLNGFLAGLYSSAPQSAVFEPRNVAVLYASQSGTGERLAKKVAKELKAKGHTAKLSSLDVYPVHELAVEECAVIVASTYGEGDPPDGVKGFFDSLCAEGAPRLERLEYSVLALGDSHYEHFCKFGVDLDERLQDLGAKRSIPIVTADVDVDEPFERWKAALLASLDTAAAATPPQALAAAAPVAPASLYRRENPFQAALIEKRVLTADVSSKSTLHLSFSLAGSELTYEAGDALAVIPANDPALVADVLSATGLNGEELVEVPKLGTRSLCDALTHVLQITKLSRKLIDAYAKAGNIALLIDLLLPEQQTHLDTYLYDRGVIDLLAEHPGAIASAQQLADLLPKLAPRLYSISSSPKAHAGEVHATVAVVRYRAHNRERGGVCSTLFADRTDLNGTLPVYIQHNKKFRLPMDPDAPIIMIGPGTGIAPFRGFLHERLAMGATGRNWLFFGDRSAATDFLYREELEQMLGTGHLSRLDTAFSRDQAHKIYVQDRMLEHGAEFFAWLQQGATIYVCGDASRMAKDVDAALHQLIAQHGNTDAEAYVQDLHDSKRYHRDVY</sequence>
<evidence type="ECO:0000256" key="9">
    <source>
        <dbReference type="ARBA" id="ARBA00023002"/>
    </source>
</evidence>
<dbReference type="KEGG" id="acm:AciX9_0127"/>
<keyword evidence="7 12" id="KW-0521">NADP</keyword>
<reference evidence="16" key="1">
    <citation type="submission" date="2011-01" db="EMBL/GenBank/DDBJ databases">
        <title>Complete sequence of chromosome of Acidobacterium sp. MP5ACTX9.</title>
        <authorList>
            <consortium name="US DOE Joint Genome Institute"/>
            <person name="Lucas S."/>
            <person name="Copeland A."/>
            <person name="Lapidus A."/>
            <person name="Cheng J.-F."/>
            <person name="Goodwin L."/>
            <person name="Pitluck S."/>
            <person name="Teshima H."/>
            <person name="Detter J.C."/>
            <person name="Han C."/>
            <person name="Tapia R."/>
            <person name="Land M."/>
            <person name="Hauser L."/>
            <person name="Kyrpides N."/>
            <person name="Ivanova N."/>
            <person name="Ovchinnikova G."/>
            <person name="Pagani I."/>
            <person name="Rawat S.R."/>
            <person name="Mannisto M."/>
            <person name="Haggblom M.M."/>
            <person name="Woyke T."/>
        </authorList>
    </citation>
    <scope>NUCLEOTIDE SEQUENCE [LARGE SCALE GENOMIC DNA]</scope>
    <source>
        <strain evidence="16">MP5ACTX9</strain>
    </source>
</reference>
<accession>E8X512</accession>
<protein>
    <recommendedName>
        <fullName evidence="1">assimilatory sulfite reductase (NADPH)</fullName>
        <ecNumber evidence="1">1.8.1.2</ecNumber>
    </recommendedName>
</protein>
<dbReference type="AlphaFoldDB" id="E8X512"/>
<dbReference type="eggNOG" id="COG0369">
    <property type="taxonomic scope" value="Bacteria"/>
</dbReference>
<dbReference type="Pfam" id="PF00258">
    <property type="entry name" value="Flavodoxin_1"/>
    <property type="match status" value="1"/>
</dbReference>
<keyword evidence="6 12" id="KW-0274">FAD</keyword>
<evidence type="ECO:0000256" key="1">
    <source>
        <dbReference type="ARBA" id="ARBA00012604"/>
    </source>
</evidence>
<dbReference type="PIRSF" id="PIRSF000207">
    <property type="entry name" value="SiR-FP_CysJ"/>
    <property type="match status" value="1"/>
</dbReference>
<feature type="binding site" evidence="12">
    <location>
        <begin position="500"/>
        <end position="501"/>
    </location>
    <ligand>
        <name>NADP(+)</name>
        <dbReference type="ChEBI" id="CHEBI:58349"/>
    </ligand>
</feature>
<dbReference type="GO" id="GO:0050660">
    <property type="term" value="F:flavin adenine dinucleotide binding"/>
    <property type="evidence" value="ECO:0007669"/>
    <property type="project" value="InterPro"/>
</dbReference>
<dbReference type="PROSITE" id="PS51384">
    <property type="entry name" value="FAD_FR"/>
    <property type="match status" value="1"/>
</dbReference>
<dbReference type="GO" id="GO:0004783">
    <property type="term" value="F:sulfite reductase (NADPH) activity"/>
    <property type="evidence" value="ECO:0007669"/>
    <property type="project" value="UniProtKB-EC"/>
</dbReference>
<evidence type="ECO:0000313" key="15">
    <source>
        <dbReference type="EMBL" id="ADW67204.1"/>
    </source>
</evidence>
<feature type="domain" description="Flavodoxin-like" evidence="13">
    <location>
        <begin position="43"/>
        <end position="181"/>
    </location>
</feature>
<name>E8X512_GRATM</name>
<dbReference type="STRING" id="1198114.AciX9_0127"/>
<dbReference type="PaxDb" id="1198114-AciX9_0127"/>
<evidence type="ECO:0000256" key="10">
    <source>
        <dbReference type="ARBA" id="ARBA00023192"/>
    </source>
</evidence>
<gene>
    <name evidence="15" type="ordered locus">AciX9_0127</name>
</gene>
<keyword evidence="4" id="KW-0285">Flavoprotein</keyword>
<evidence type="ECO:0000256" key="6">
    <source>
        <dbReference type="ARBA" id="ARBA00022827"/>
    </source>
</evidence>
<evidence type="ECO:0000256" key="2">
    <source>
        <dbReference type="ARBA" id="ARBA00022448"/>
    </source>
</evidence>
<feature type="binding site" evidence="12">
    <location>
        <position position="577"/>
    </location>
    <ligand>
        <name>FAD</name>
        <dbReference type="ChEBI" id="CHEBI:57692"/>
    </ligand>
</feature>
<dbReference type="PANTHER" id="PTHR19384">
    <property type="entry name" value="NITRIC OXIDE SYNTHASE-RELATED"/>
    <property type="match status" value="1"/>
</dbReference>
<feature type="binding site" evidence="12">
    <location>
        <position position="391"/>
    </location>
    <ligand>
        <name>FAD</name>
        <dbReference type="ChEBI" id="CHEBI:57692"/>
    </ligand>
</feature>
<keyword evidence="8" id="KW-0249">Electron transport</keyword>
<dbReference type="HOGENOM" id="CLU_001570_17_7_0"/>
<dbReference type="SUPFAM" id="SSF52218">
    <property type="entry name" value="Flavoproteins"/>
    <property type="match status" value="1"/>
</dbReference>
<proteinExistence type="predicted"/>
<feature type="binding site" evidence="12">
    <location>
        <begin position="506"/>
        <end position="510"/>
    </location>
    <ligand>
        <name>NADP(+)</name>
        <dbReference type="ChEBI" id="CHEBI:58349"/>
    </ligand>
</feature>
<feature type="binding site" evidence="12">
    <location>
        <position position="300"/>
    </location>
    <ligand>
        <name>FAD</name>
        <dbReference type="ChEBI" id="CHEBI:57692"/>
    </ligand>
</feature>
<evidence type="ECO:0000256" key="11">
    <source>
        <dbReference type="ARBA" id="ARBA00052219"/>
    </source>
</evidence>
<evidence type="ECO:0000256" key="8">
    <source>
        <dbReference type="ARBA" id="ARBA00022982"/>
    </source>
</evidence>
<dbReference type="InterPro" id="IPR017938">
    <property type="entry name" value="Riboflavin_synthase-like_b-brl"/>
</dbReference>
<dbReference type="Gene3D" id="3.40.50.80">
    <property type="entry name" value="Nucleotide-binding domain of ferredoxin-NADP reductase (FNR) module"/>
    <property type="match status" value="1"/>
</dbReference>
<feature type="binding site" evidence="12">
    <location>
        <begin position="385"/>
        <end position="387"/>
    </location>
    <ligand>
        <name>FAD</name>
        <dbReference type="ChEBI" id="CHEBI:57692"/>
    </ligand>
</feature>
<dbReference type="InterPro" id="IPR008254">
    <property type="entry name" value="Flavodoxin/NO_synth"/>
</dbReference>
<dbReference type="Gene3D" id="3.40.50.360">
    <property type="match status" value="1"/>
</dbReference>
<evidence type="ECO:0000256" key="5">
    <source>
        <dbReference type="ARBA" id="ARBA00022643"/>
    </source>
</evidence>
<organism evidence="16">
    <name type="scientific">Granulicella tundricola (strain ATCC BAA-1859 / DSM 23138 / MP5ACTX9)</name>
    <dbReference type="NCBI Taxonomy" id="1198114"/>
    <lineage>
        <taxon>Bacteria</taxon>
        <taxon>Pseudomonadati</taxon>
        <taxon>Acidobacteriota</taxon>
        <taxon>Terriglobia</taxon>
        <taxon>Terriglobales</taxon>
        <taxon>Acidobacteriaceae</taxon>
        <taxon>Granulicella</taxon>
    </lineage>
</organism>
<dbReference type="Pfam" id="PF00667">
    <property type="entry name" value="FAD_binding_1"/>
    <property type="match status" value="1"/>
</dbReference>
<dbReference type="InterPro" id="IPR003097">
    <property type="entry name" value="CysJ-like_FAD-binding"/>
</dbReference>
<dbReference type="Gene3D" id="1.20.990.10">
    <property type="entry name" value="NADPH-cytochrome p450 Reductase, Chain A, domain 3"/>
    <property type="match status" value="1"/>
</dbReference>
<dbReference type="GO" id="GO:0019344">
    <property type="term" value="P:cysteine biosynthetic process"/>
    <property type="evidence" value="ECO:0007669"/>
    <property type="project" value="UniProtKB-KW"/>
</dbReference>